<organism evidence="2 3">
    <name type="scientific">Herbiconiux oxytropis</name>
    <dbReference type="NCBI Taxonomy" id="2970915"/>
    <lineage>
        <taxon>Bacteria</taxon>
        <taxon>Bacillati</taxon>
        <taxon>Actinomycetota</taxon>
        <taxon>Actinomycetes</taxon>
        <taxon>Micrococcales</taxon>
        <taxon>Microbacteriaceae</taxon>
        <taxon>Herbiconiux</taxon>
    </lineage>
</organism>
<reference evidence="2" key="1">
    <citation type="submission" date="2022-08" db="EMBL/GenBank/DDBJ databases">
        <authorList>
            <person name="Deng Y."/>
            <person name="Han X.-F."/>
            <person name="Zhang Y.-Q."/>
        </authorList>
    </citation>
    <scope>NUCLEOTIDE SEQUENCE</scope>
    <source>
        <strain evidence="2">CPCC 203407</strain>
    </source>
</reference>
<feature type="transmembrane region" description="Helical" evidence="1">
    <location>
        <begin position="281"/>
        <end position="301"/>
    </location>
</feature>
<name>A0AA42BTX3_9MICO</name>
<sequence>MGTTGERVSTGRRNLRRGVVAGMVVFAVLAYVAVVLLYAAGGRGSDVQSRFLGVPDPEVTTITFSPMAVIGLTQRIEVDARISPAAEFRDADGVGITREIGFIITPVDGEQSFVVEEGSLLELTKSLTIVASSGAIENWPLDRYTAAVGVLAYITDENGEKQVIPTEVKWEGFLTGWDFTVAEDYDNPVGTVDTADGRDDPVPSISIQANRSLSTIAFGVVLLGLLVVMPALVLFVAIRAFTGRRKVEATLTSWMGAMLFATVPLRTFLPGSPPIGSWIDYLIVLWVVVGLITGLVVYVLAWNRWGTPTPQLEEADADGGGGD</sequence>
<keyword evidence="1" id="KW-0812">Transmembrane</keyword>
<evidence type="ECO:0000313" key="3">
    <source>
        <dbReference type="Proteomes" id="UP001165587"/>
    </source>
</evidence>
<evidence type="ECO:0000313" key="2">
    <source>
        <dbReference type="EMBL" id="MCS5724774.1"/>
    </source>
</evidence>
<dbReference type="InterPro" id="IPR027948">
    <property type="entry name" value="DUF4436"/>
</dbReference>
<evidence type="ECO:0000256" key="1">
    <source>
        <dbReference type="SAM" id="Phobius"/>
    </source>
</evidence>
<feature type="transmembrane region" description="Helical" evidence="1">
    <location>
        <begin position="250"/>
        <end position="269"/>
    </location>
</feature>
<feature type="transmembrane region" description="Helical" evidence="1">
    <location>
        <begin position="216"/>
        <end position="238"/>
    </location>
</feature>
<protein>
    <submittedName>
        <fullName evidence="2">DUF4436 domain-containing protein</fullName>
    </submittedName>
</protein>
<dbReference type="Pfam" id="PF14494">
    <property type="entry name" value="DUF4436"/>
    <property type="match status" value="1"/>
</dbReference>
<accession>A0AA42BTX3</accession>
<dbReference type="EMBL" id="JANLCK010000001">
    <property type="protein sequence ID" value="MCS5724774.1"/>
    <property type="molecule type" value="Genomic_DNA"/>
</dbReference>
<comment type="caution">
    <text evidence="2">The sequence shown here is derived from an EMBL/GenBank/DDBJ whole genome shotgun (WGS) entry which is preliminary data.</text>
</comment>
<keyword evidence="3" id="KW-1185">Reference proteome</keyword>
<keyword evidence="1" id="KW-0472">Membrane</keyword>
<dbReference type="RefSeq" id="WP_259525204.1">
    <property type="nucleotide sequence ID" value="NZ_JANLCK010000001.1"/>
</dbReference>
<dbReference type="Proteomes" id="UP001165587">
    <property type="component" value="Unassembled WGS sequence"/>
</dbReference>
<gene>
    <name evidence="2" type="ORF">N1028_02590</name>
</gene>
<keyword evidence="1" id="KW-1133">Transmembrane helix</keyword>
<proteinExistence type="predicted"/>
<dbReference type="AlphaFoldDB" id="A0AA42BTX3"/>
<feature type="transmembrane region" description="Helical" evidence="1">
    <location>
        <begin position="20"/>
        <end position="40"/>
    </location>
</feature>